<organism evidence="2 3">
    <name type="scientific">Paraburkholderia translucens</name>
    <dbReference type="NCBI Taxonomy" id="2886945"/>
    <lineage>
        <taxon>Bacteria</taxon>
        <taxon>Pseudomonadati</taxon>
        <taxon>Pseudomonadota</taxon>
        <taxon>Betaproteobacteria</taxon>
        <taxon>Burkholderiales</taxon>
        <taxon>Burkholderiaceae</taxon>
        <taxon>Paraburkholderia</taxon>
    </lineage>
</organism>
<dbReference type="EMBL" id="JAJITC010000007">
    <property type="protein sequence ID" value="MCC8403225.1"/>
    <property type="molecule type" value="Genomic_DNA"/>
</dbReference>
<dbReference type="PROSITE" id="PS51257">
    <property type="entry name" value="PROKAR_LIPOPROTEIN"/>
    <property type="match status" value="1"/>
</dbReference>
<proteinExistence type="predicted"/>
<protein>
    <submittedName>
        <fullName evidence="2">PqiC family protein</fullName>
    </submittedName>
</protein>
<comment type="caution">
    <text evidence="2">The sequence shown here is derived from an EMBL/GenBank/DDBJ whole genome shotgun (WGS) entry which is preliminary data.</text>
</comment>
<feature type="domain" description="ABC-type transport auxiliary lipoprotein component" evidence="1">
    <location>
        <begin position="32"/>
        <end position="190"/>
    </location>
</feature>
<accession>A0ABS8KEU8</accession>
<dbReference type="InterPro" id="IPR005586">
    <property type="entry name" value="ABC_trans_aux"/>
</dbReference>
<keyword evidence="3" id="KW-1185">Reference proteome</keyword>
<dbReference type="Proteomes" id="UP001430614">
    <property type="component" value="Unassembled WGS sequence"/>
</dbReference>
<dbReference type="Gene3D" id="3.40.50.10610">
    <property type="entry name" value="ABC-type transport auxiliary lipoprotein component"/>
    <property type="match status" value="1"/>
</dbReference>
<dbReference type="SUPFAM" id="SSF159594">
    <property type="entry name" value="XCC0632-like"/>
    <property type="match status" value="1"/>
</dbReference>
<dbReference type="Pfam" id="PF03886">
    <property type="entry name" value="ABC_trans_aux"/>
    <property type="match status" value="1"/>
</dbReference>
<sequence>MTRALAFVVIALLVGAVGLAGGCGSSPTSSFYRLKPEATPAATGAAARLNVVVSPVTIPELVDRPQIVVSLADNQVWPNEFQRWAEPLKSNIQRAIAGNLAALLGSERVTVFETGASEKPMWRVRVDVMRFDSMPGDAATIEALWTISPPGSATPVVGHTLAREPVPGQSYDALVAAHDRALAQVSRDIAAAIQNASR</sequence>
<evidence type="ECO:0000313" key="3">
    <source>
        <dbReference type="Proteomes" id="UP001430614"/>
    </source>
</evidence>
<evidence type="ECO:0000259" key="1">
    <source>
        <dbReference type="Pfam" id="PF03886"/>
    </source>
</evidence>
<evidence type="ECO:0000313" key="2">
    <source>
        <dbReference type="EMBL" id="MCC8403225.1"/>
    </source>
</evidence>
<dbReference type="RefSeq" id="WP_230562080.1">
    <property type="nucleotide sequence ID" value="NZ_JAJITC010000007.1"/>
</dbReference>
<gene>
    <name evidence="2" type="ORF">LJ655_15235</name>
</gene>
<name>A0ABS8KEU8_9BURK</name>
<reference evidence="2 3" key="1">
    <citation type="submission" date="2021-11" db="EMBL/GenBank/DDBJ databases">
        <authorList>
            <person name="Oh E.-T."/>
            <person name="Kim S.-B."/>
        </authorList>
    </citation>
    <scope>NUCLEOTIDE SEQUENCE [LARGE SCALE GENOMIC DNA]</scope>
    <source>
        <strain evidence="2 3">MMS20-SJTN17</strain>
    </source>
</reference>